<dbReference type="Pfam" id="PF13639">
    <property type="entry name" value="zf-RING_2"/>
    <property type="match status" value="1"/>
</dbReference>
<dbReference type="Gene3D" id="3.50.30.30">
    <property type="match status" value="1"/>
</dbReference>
<evidence type="ECO:0000313" key="13">
    <source>
        <dbReference type="Proteomes" id="UP000244309"/>
    </source>
</evidence>
<dbReference type="CDD" id="cd16448">
    <property type="entry name" value="RING-H2"/>
    <property type="match status" value="1"/>
</dbReference>
<dbReference type="OrthoDB" id="8062037at2759"/>
<dbReference type="PANTHER" id="PTHR45969:SF69">
    <property type="entry name" value="FINGER DOMAIN PROTEIN, PUTATIVE (AFU_ORTHOLOGUE AFUA_3G12190)-RELATED"/>
    <property type="match status" value="1"/>
</dbReference>
<evidence type="ECO:0000256" key="2">
    <source>
        <dbReference type="ARBA" id="ARBA00022692"/>
    </source>
</evidence>
<evidence type="ECO:0000313" key="12">
    <source>
        <dbReference type="EMBL" id="PVH21491.1"/>
    </source>
</evidence>
<evidence type="ECO:0000256" key="10">
    <source>
        <dbReference type="SAM" id="Phobius"/>
    </source>
</evidence>
<keyword evidence="7 10" id="KW-0472">Membrane</keyword>
<dbReference type="SMART" id="SM00184">
    <property type="entry name" value="RING"/>
    <property type="match status" value="1"/>
</dbReference>
<feature type="region of interest" description="Disordered" evidence="9">
    <location>
        <begin position="480"/>
        <end position="584"/>
    </location>
</feature>
<dbReference type="RefSeq" id="XP_025342431.1">
    <property type="nucleotide sequence ID" value="XM_025484216.1"/>
</dbReference>
<reference evidence="12 13" key="1">
    <citation type="submission" date="2017-12" db="EMBL/GenBank/DDBJ databases">
        <title>Genome Sequence of a Multidrug-Resistant Candida haemulonii Isolate from a Patient with Chronic Leg Ulcers in Israel.</title>
        <authorList>
            <person name="Chow N.A."/>
            <person name="Gade L."/>
            <person name="Batra D."/>
            <person name="Rowe L.A."/>
            <person name="Ben-Ami R."/>
            <person name="Loparev V.N."/>
            <person name="Litvintseva A.P."/>
        </authorList>
    </citation>
    <scope>NUCLEOTIDE SEQUENCE [LARGE SCALE GENOMIC DNA]</scope>
    <source>
        <strain evidence="12 13">B11899</strain>
    </source>
</reference>
<dbReference type="InterPro" id="IPR003137">
    <property type="entry name" value="PA_domain"/>
</dbReference>
<dbReference type="PANTHER" id="PTHR45969">
    <property type="entry name" value="RING ZINC FINGER PROTEIN-RELATED"/>
    <property type="match status" value="1"/>
</dbReference>
<evidence type="ECO:0000256" key="3">
    <source>
        <dbReference type="ARBA" id="ARBA00022723"/>
    </source>
</evidence>
<feature type="compositionally biased region" description="Polar residues" evidence="9">
    <location>
        <begin position="517"/>
        <end position="545"/>
    </location>
</feature>
<feature type="compositionally biased region" description="Polar residues" evidence="9">
    <location>
        <begin position="558"/>
        <end position="570"/>
    </location>
</feature>
<keyword evidence="5" id="KW-0862">Zinc</keyword>
<dbReference type="Gene3D" id="3.30.40.10">
    <property type="entry name" value="Zinc/RING finger domain, C3HC4 (zinc finger)"/>
    <property type="match status" value="1"/>
</dbReference>
<dbReference type="STRING" id="45357.A0A2V1AXA5"/>
<evidence type="ECO:0000256" key="7">
    <source>
        <dbReference type="ARBA" id="ARBA00023136"/>
    </source>
</evidence>
<dbReference type="AlphaFoldDB" id="A0A2V1AXA5"/>
<feature type="compositionally biased region" description="Low complexity" evidence="9">
    <location>
        <begin position="571"/>
        <end position="584"/>
    </location>
</feature>
<keyword evidence="3" id="KW-0479">Metal-binding</keyword>
<evidence type="ECO:0000259" key="11">
    <source>
        <dbReference type="PROSITE" id="PS50089"/>
    </source>
</evidence>
<feature type="transmembrane region" description="Helical" evidence="10">
    <location>
        <begin position="242"/>
        <end position="264"/>
    </location>
</feature>
<evidence type="ECO:0000256" key="5">
    <source>
        <dbReference type="ARBA" id="ARBA00022833"/>
    </source>
</evidence>
<sequence length="584" mass="65021">MPRASRLAACFSIVVLVVVVLKLITASQLQLGDALFLAKNSIKEYHFSAICRSRYFAGCTSDSEREVKGEGEPGQVIGLDLDLDSPFTNVVNSVFPIDSIISYNFSNETHEMLARYASFSPIISRSLTSEYAIVPGKACEGPWEPENKEEFEDKILIVLRGKCTFVKKIRNLLESDLRPRAIIVANDEPYRALITMYSASFNADGKLTTPVLFISNEDYKELGVMSSEHLKISIRTAAFDNWINLLLSMAVSPPLLILICYLLVRTLQMCRKRRVSALNQRLVKNLPVYIYHRNHLIPAHNFYVYLTATYQTGDIPSVPSSSEDISSITEPDNPASMKSFVINGTDLYSLRKSLGILFAPDDFFPTFKCSICLDKFTPLQSRVLVLDCHHIFHEKCLSNWLINFRRTCPLCNDIIKPTETSPLLNSMSEPMMTQQAFDLGALERDVGFNGAQCSRATQDYARQSPEVLSTAAVRSFQLESAASDPGHSNEHTDQHSSSNSSFVTSFSQPETPVRGSAASSLPSAYFTPNSSAESRYEDTQNTQDTMIFDGYGRDRQESQSSHSRTPTVFTAASSSSAASTIRME</sequence>
<comment type="caution">
    <text evidence="12">The sequence shown here is derived from an EMBL/GenBank/DDBJ whole genome shotgun (WGS) entry which is preliminary data.</text>
</comment>
<protein>
    <recommendedName>
        <fullName evidence="11">RING-type domain-containing protein</fullName>
    </recommendedName>
</protein>
<dbReference type="EMBL" id="PKFO01000005">
    <property type="protein sequence ID" value="PVH21491.1"/>
    <property type="molecule type" value="Genomic_DNA"/>
</dbReference>
<accession>A0A2V1AXA5</accession>
<gene>
    <name evidence="12" type="ORF">CXQ85_000471</name>
</gene>
<dbReference type="Pfam" id="PF02225">
    <property type="entry name" value="PA"/>
    <property type="match status" value="1"/>
</dbReference>
<keyword evidence="2 10" id="KW-0812">Transmembrane</keyword>
<dbReference type="GO" id="GO:0016020">
    <property type="term" value="C:membrane"/>
    <property type="evidence" value="ECO:0007669"/>
    <property type="project" value="UniProtKB-SubCell"/>
</dbReference>
<feature type="compositionally biased region" description="Low complexity" evidence="9">
    <location>
        <begin position="496"/>
        <end position="507"/>
    </location>
</feature>
<dbReference type="VEuPathDB" id="FungiDB:CXQ85_000471"/>
<dbReference type="GO" id="GO:0016567">
    <property type="term" value="P:protein ubiquitination"/>
    <property type="evidence" value="ECO:0007669"/>
    <property type="project" value="TreeGrafter"/>
</dbReference>
<feature type="domain" description="RING-type" evidence="11">
    <location>
        <begin position="369"/>
        <end position="412"/>
    </location>
</feature>
<evidence type="ECO:0000256" key="8">
    <source>
        <dbReference type="PROSITE-ProRule" id="PRU00175"/>
    </source>
</evidence>
<dbReference type="GO" id="GO:0061630">
    <property type="term" value="F:ubiquitin protein ligase activity"/>
    <property type="evidence" value="ECO:0007669"/>
    <property type="project" value="TreeGrafter"/>
</dbReference>
<evidence type="ECO:0000256" key="9">
    <source>
        <dbReference type="SAM" id="MobiDB-lite"/>
    </source>
</evidence>
<keyword evidence="13" id="KW-1185">Reference proteome</keyword>
<dbReference type="GO" id="GO:0008270">
    <property type="term" value="F:zinc ion binding"/>
    <property type="evidence" value="ECO:0007669"/>
    <property type="project" value="UniProtKB-KW"/>
</dbReference>
<proteinExistence type="predicted"/>
<name>A0A2V1AXA5_9ASCO</name>
<organism evidence="12 13">
    <name type="scientific">Candidozyma haemuli</name>
    <dbReference type="NCBI Taxonomy" id="45357"/>
    <lineage>
        <taxon>Eukaryota</taxon>
        <taxon>Fungi</taxon>
        <taxon>Dikarya</taxon>
        <taxon>Ascomycota</taxon>
        <taxon>Saccharomycotina</taxon>
        <taxon>Pichiomycetes</taxon>
        <taxon>Metschnikowiaceae</taxon>
        <taxon>Candidozyma</taxon>
    </lineage>
</organism>
<evidence type="ECO:0000256" key="6">
    <source>
        <dbReference type="ARBA" id="ARBA00022989"/>
    </source>
</evidence>
<comment type="subcellular location">
    <subcellularLocation>
        <location evidence="1">Membrane</location>
    </subcellularLocation>
</comment>
<keyword evidence="4 8" id="KW-0863">Zinc-finger</keyword>
<dbReference type="Proteomes" id="UP000244309">
    <property type="component" value="Unassembled WGS sequence"/>
</dbReference>
<keyword evidence="6 10" id="KW-1133">Transmembrane helix</keyword>
<dbReference type="PROSITE" id="PS50089">
    <property type="entry name" value="ZF_RING_2"/>
    <property type="match status" value="1"/>
</dbReference>
<dbReference type="InterPro" id="IPR013083">
    <property type="entry name" value="Znf_RING/FYVE/PHD"/>
</dbReference>
<dbReference type="GeneID" id="37005804"/>
<dbReference type="InterPro" id="IPR001841">
    <property type="entry name" value="Znf_RING"/>
</dbReference>
<dbReference type="SUPFAM" id="SSF57850">
    <property type="entry name" value="RING/U-box"/>
    <property type="match status" value="1"/>
</dbReference>
<evidence type="ECO:0000256" key="4">
    <source>
        <dbReference type="ARBA" id="ARBA00022771"/>
    </source>
</evidence>
<evidence type="ECO:0000256" key="1">
    <source>
        <dbReference type="ARBA" id="ARBA00004370"/>
    </source>
</evidence>